<dbReference type="PROSITE" id="PS50234">
    <property type="entry name" value="VWFA"/>
    <property type="match status" value="1"/>
</dbReference>
<dbReference type="AlphaFoldDB" id="A0A4R9M4Q2"/>
<accession>A0A4R9M4Q2</accession>
<dbReference type="NCBIfam" id="NF047508">
    <property type="entry name" value="VWA_BatA_Lepto"/>
    <property type="match status" value="1"/>
</dbReference>
<evidence type="ECO:0000259" key="6">
    <source>
        <dbReference type="PROSITE" id="PS50234"/>
    </source>
</evidence>
<dbReference type="InterPro" id="IPR002035">
    <property type="entry name" value="VWF_A"/>
</dbReference>
<dbReference type="Proteomes" id="UP000298058">
    <property type="component" value="Unassembled WGS sequence"/>
</dbReference>
<feature type="domain" description="VWFA" evidence="6">
    <location>
        <begin position="92"/>
        <end position="271"/>
    </location>
</feature>
<dbReference type="InterPro" id="IPR050768">
    <property type="entry name" value="UPF0353/GerABKA_families"/>
</dbReference>
<sequence>MDYFQRPYILLFFLPLLGILLYSLHRKNFSIPLLAYWDRKEKEKSEHRIYFRNLARFLSGFLSYFAFSFLIFAAAGPGEIHQFIPDETQGVDLMIALDVSGSMVNSYDFLPNNRLTVSKKLLQAFVKRRENDRIGLVLFAGAAYLQSPLTSDRSALTELVEEAEDTSIEEQGTAIGDALIISSYRLKNSKARSKAIILLTDGVSNTGRLDPETASYAAKADGIKIYSIGIGKEMGQYEVNYESLERISEETGGKFYRAESPEDLGEVLQEIDNLETDPLPAKPVELVQTHFPEYLYWFFILLLLDGAIRLYPFKEVL</sequence>
<dbReference type="InterPro" id="IPR033881">
    <property type="entry name" value="vWA_BatA_type"/>
</dbReference>
<keyword evidence="2 5" id="KW-0812">Transmembrane</keyword>
<keyword evidence="3 5" id="KW-1133">Transmembrane helix</keyword>
<dbReference type="Pfam" id="PF00092">
    <property type="entry name" value="VWA"/>
    <property type="match status" value="1"/>
</dbReference>
<evidence type="ECO:0000256" key="1">
    <source>
        <dbReference type="ARBA" id="ARBA00022475"/>
    </source>
</evidence>
<gene>
    <name evidence="7" type="ORF">EHS15_08040</name>
</gene>
<name>A0A4R9M4Q2_9LEPT</name>
<dbReference type="SMART" id="SM00327">
    <property type="entry name" value="VWA"/>
    <property type="match status" value="1"/>
</dbReference>
<reference evidence="7" key="1">
    <citation type="journal article" date="2019" name="PLoS Negl. Trop. Dis.">
        <title>Revisiting the worldwide diversity of Leptospira species in the environment.</title>
        <authorList>
            <person name="Vincent A.T."/>
            <person name="Schiettekatte O."/>
            <person name="Bourhy P."/>
            <person name="Veyrier F.J."/>
            <person name="Picardeau M."/>
        </authorList>
    </citation>
    <scope>NUCLEOTIDE SEQUENCE [LARGE SCALE GENOMIC DNA]</scope>
    <source>
        <strain evidence="7">201300427</strain>
    </source>
</reference>
<feature type="transmembrane region" description="Helical" evidence="5">
    <location>
        <begin position="6"/>
        <end position="24"/>
    </location>
</feature>
<dbReference type="PANTHER" id="PTHR22550">
    <property type="entry name" value="SPORE GERMINATION PROTEIN"/>
    <property type="match status" value="1"/>
</dbReference>
<evidence type="ECO:0000256" key="2">
    <source>
        <dbReference type="ARBA" id="ARBA00022692"/>
    </source>
</evidence>
<comment type="caution">
    <text evidence="7">The sequence shown here is derived from an EMBL/GenBank/DDBJ whole genome shotgun (WGS) entry which is preliminary data.</text>
</comment>
<protein>
    <submittedName>
        <fullName evidence="7">VWA domain-containing protein</fullName>
    </submittedName>
</protein>
<evidence type="ECO:0000256" key="3">
    <source>
        <dbReference type="ARBA" id="ARBA00022989"/>
    </source>
</evidence>
<dbReference type="OrthoDB" id="6206554at2"/>
<feature type="transmembrane region" description="Helical" evidence="5">
    <location>
        <begin position="54"/>
        <end position="75"/>
    </location>
</feature>
<dbReference type="CDD" id="cd01467">
    <property type="entry name" value="vWA_BatA_type"/>
    <property type="match status" value="1"/>
</dbReference>
<dbReference type="SUPFAM" id="SSF53300">
    <property type="entry name" value="vWA-like"/>
    <property type="match status" value="1"/>
</dbReference>
<evidence type="ECO:0000313" key="7">
    <source>
        <dbReference type="EMBL" id="TGN19718.1"/>
    </source>
</evidence>
<keyword evidence="4 5" id="KW-0472">Membrane</keyword>
<keyword evidence="1" id="KW-1003">Cell membrane</keyword>
<dbReference type="RefSeq" id="WP_135760034.1">
    <property type="nucleotide sequence ID" value="NZ_RQHW01000028.1"/>
</dbReference>
<evidence type="ECO:0000256" key="4">
    <source>
        <dbReference type="ARBA" id="ARBA00023136"/>
    </source>
</evidence>
<evidence type="ECO:0000256" key="5">
    <source>
        <dbReference type="SAM" id="Phobius"/>
    </source>
</evidence>
<dbReference type="InterPro" id="IPR036465">
    <property type="entry name" value="vWFA_dom_sf"/>
</dbReference>
<evidence type="ECO:0000313" key="8">
    <source>
        <dbReference type="Proteomes" id="UP000298058"/>
    </source>
</evidence>
<keyword evidence="8" id="KW-1185">Reference proteome</keyword>
<proteinExistence type="predicted"/>
<organism evidence="7 8">
    <name type="scientific">Leptospira idonii</name>
    <dbReference type="NCBI Taxonomy" id="1193500"/>
    <lineage>
        <taxon>Bacteria</taxon>
        <taxon>Pseudomonadati</taxon>
        <taxon>Spirochaetota</taxon>
        <taxon>Spirochaetia</taxon>
        <taxon>Leptospirales</taxon>
        <taxon>Leptospiraceae</taxon>
        <taxon>Leptospira</taxon>
    </lineage>
</organism>
<dbReference type="Gene3D" id="3.40.50.410">
    <property type="entry name" value="von Willebrand factor, type A domain"/>
    <property type="match status" value="1"/>
</dbReference>
<dbReference type="EMBL" id="RQHW01000028">
    <property type="protein sequence ID" value="TGN19718.1"/>
    <property type="molecule type" value="Genomic_DNA"/>
</dbReference>
<dbReference type="PANTHER" id="PTHR22550:SF5">
    <property type="entry name" value="LEUCINE ZIPPER PROTEIN 4"/>
    <property type="match status" value="1"/>
</dbReference>